<dbReference type="PROSITE" id="PS51257">
    <property type="entry name" value="PROKAR_LIPOPROTEIN"/>
    <property type="match status" value="1"/>
</dbReference>
<dbReference type="EMBL" id="CP030850">
    <property type="protein sequence ID" value="AXE20142.1"/>
    <property type="molecule type" value="Genomic_DNA"/>
</dbReference>
<sequence>MKTIIRFFLTLLIFSAATTSCWTPPDYSPVPEIVFNSMDKFEVIEPFSQSKQDSVVITIDFKDGDGDLGESTDNRNNPNYGTWGNYELRTFRKVSGNQFEEVVLAANSKIFFPVLKPDRKRGPIEGKLDYAVYFPYARNARMTTVKFQIRIRDRALNVSNAVESDTISVPLLL</sequence>
<dbReference type="RefSeq" id="WP_114068908.1">
    <property type="nucleotide sequence ID" value="NZ_CP030850.1"/>
</dbReference>
<gene>
    <name evidence="2" type="ORF">DR864_21510</name>
</gene>
<protein>
    <recommendedName>
        <fullName evidence="4">Lipoprotein</fullName>
    </recommendedName>
</protein>
<evidence type="ECO:0000256" key="1">
    <source>
        <dbReference type="SAM" id="SignalP"/>
    </source>
</evidence>
<evidence type="ECO:0000313" key="2">
    <source>
        <dbReference type="EMBL" id="AXE20142.1"/>
    </source>
</evidence>
<dbReference type="OrthoDB" id="980982at2"/>
<dbReference type="Proteomes" id="UP000251993">
    <property type="component" value="Chromosome"/>
</dbReference>
<feature type="chain" id="PRO_5016981564" description="Lipoprotein" evidence="1">
    <location>
        <begin position="23"/>
        <end position="173"/>
    </location>
</feature>
<reference evidence="2 3" key="1">
    <citation type="submission" date="2018-07" db="EMBL/GenBank/DDBJ databases">
        <title>Genome sequencing of Runella.</title>
        <authorList>
            <person name="Baek M.-G."/>
            <person name="Yi H."/>
        </authorList>
    </citation>
    <scope>NUCLEOTIDE SEQUENCE [LARGE SCALE GENOMIC DNA]</scope>
    <source>
        <strain evidence="2 3">HYN0085</strain>
    </source>
</reference>
<evidence type="ECO:0000313" key="3">
    <source>
        <dbReference type="Proteomes" id="UP000251993"/>
    </source>
</evidence>
<keyword evidence="3" id="KW-1185">Reference proteome</keyword>
<organism evidence="2 3">
    <name type="scientific">Runella rosea</name>
    <dbReference type="NCBI Taxonomy" id="2259595"/>
    <lineage>
        <taxon>Bacteria</taxon>
        <taxon>Pseudomonadati</taxon>
        <taxon>Bacteroidota</taxon>
        <taxon>Cytophagia</taxon>
        <taxon>Cytophagales</taxon>
        <taxon>Spirosomataceae</taxon>
        <taxon>Runella</taxon>
    </lineage>
</organism>
<feature type="signal peptide" evidence="1">
    <location>
        <begin position="1"/>
        <end position="22"/>
    </location>
</feature>
<dbReference type="KEGG" id="run:DR864_21510"/>
<name>A0A344TNC1_9BACT</name>
<keyword evidence="1" id="KW-0732">Signal</keyword>
<evidence type="ECO:0008006" key="4">
    <source>
        <dbReference type="Google" id="ProtNLM"/>
    </source>
</evidence>
<dbReference type="AlphaFoldDB" id="A0A344TNC1"/>
<accession>A0A344TNC1</accession>
<proteinExistence type="predicted"/>